<keyword evidence="2" id="KW-0812">Transmembrane</keyword>
<feature type="transmembrane region" description="Helical" evidence="2">
    <location>
        <begin position="64"/>
        <end position="86"/>
    </location>
</feature>
<protein>
    <submittedName>
        <fullName evidence="3">Uncharacterized protein</fullName>
    </submittedName>
</protein>
<evidence type="ECO:0000256" key="1">
    <source>
        <dbReference type="SAM" id="MobiDB-lite"/>
    </source>
</evidence>
<accession>A0ABW1KHZ8</accession>
<name>A0ABW1KHZ8_9ACTN</name>
<dbReference type="RefSeq" id="WP_377429505.1">
    <property type="nucleotide sequence ID" value="NZ_JBHSPR010000042.1"/>
</dbReference>
<organism evidence="3 4">
    <name type="scientific">Plantactinospora solaniradicis</name>
    <dbReference type="NCBI Taxonomy" id="1723736"/>
    <lineage>
        <taxon>Bacteria</taxon>
        <taxon>Bacillati</taxon>
        <taxon>Actinomycetota</taxon>
        <taxon>Actinomycetes</taxon>
        <taxon>Micromonosporales</taxon>
        <taxon>Micromonosporaceae</taxon>
        <taxon>Plantactinospora</taxon>
    </lineage>
</organism>
<dbReference type="Proteomes" id="UP001596203">
    <property type="component" value="Unassembled WGS sequence"/>
</dbReference>
<gene>
    <name evidence="3" type="ORF">ACFP2T_35105</name>
</gene>
<sequence length="307" mass="33037">MSKRRPARTRSPNSPGTPRPRAKPAKATPTPAAPPARDSSTSTSTTLTAVLRAAWRGLSRGTRVLVALLTTTAIAAAVPGAIPYVADRALDLVNNPALRVDVKTYGPTAGLYVASETVHTEPDLVVTGLVEPEWVSVGDSQQILTLEGRRSGSVAITGLAAEVIERRAPLTGTFVGGGAEGQIDNTLLELRLDDPQGVPLGTDGAPYFAAHHLALARGELHVIRVTSWTDKCYCTWRLRMTYHYRGADHTLLVPAPDRPPFQMTAAARPADYQVQYDLQGSNWTRTDCRADRARCAKAYLPSNKPAR</sequence>
<reference evidence="4" key="1">
    <citation type="journal article" date="2019" name="Int. J. Syst. Evol. Microbiol.">
        <title>The Global Catalogue of Microorganisms (GCM) 10K type strain sequencing project: providing services to taxonomists for standard genome sequencing and annotation.</title>
        <authorList>
            <consortium name="The Broad Institute Genomics Platform"/>
            <consortium name="The Broad Institute Genome Sequencing Center for Infectious Disease"/>
            <person name="Wu L."/>
            <person name="Ma J."/>
        </authorList>
    </citation>
    <scope>NUCLEOTIDE SEQUENCE [LARGE SCALE GENOMIC DNA]</scope>
    <source>
        <strain evidence="4">ZS-35-S2</strain>
    </source>
</reference>
<feature type="compositionally biased region" description="Low complexity" evidence="1">
    <location>
        <begin position="25"/>
        <end position="44"/>
    </location>
</feature>
<feature type="region of interest" description="Disordered" evidence="1">
    <location>
        <begin position="1"/>
        <end position="44"/>
    </location>
</feature>
<keyword evidence="2" id="KW-0472">Membrane</keyword>
<dbReference type="EMBL" id="JBHSPR010000042">
    <property type="protein sequence ID" value="MFC6021386.1"/>
    <property type="molecule type" value="Genomic_DNA"/>
</dbReference>
<evidence type="ECO:0000256" key="2">
    <source>
        <dbReference type="SAM" id="Phobius"/>
    </source>
</evidence>
<comment type="caution">
    <text evidence="3">The sequence shown here is derived from an EMBL/GenBank/DDBJ whole genome shotgun (WGS) entry which is preliminary data.</text>
</comment>
<evidence type="ECO:0000313" key="4">
    <source>
        <dbReference type="Proteomes" id="UP001596203"/>
    </source>
</evidence>
<keyword evidence="4" id="KW-1185">Reference proteome</keyword>
<evidence type="ECO:0000313" key="3">
    <source>
        <dbReference type="EMBL" id="MFC6021386.1"/>
    </source>
</evidence>
<proteinExistence type="predicted"/>
<keyword evidence="2" id="KW-1133">Transmembrane helix</keyword>